<keyword evidence="3" id="KW-1185">Reference proteome</keyword>
<name>A0A843VK85_COLES</name>
<evidence type="ECO:0000313" key="2">
    <source>
        <dbReference type="EMBL" id="MQL96918.1"/>
    </source>
</evidence>
<proteinExistence type="predicted"/>
<dbReference type="EMBL" id="NMUH01001976">
    <property type="protein sequence ID" value="MQL96918.1"/>
    <property type="molecule type" value="Genomic_DNA"/>
</dbReference>
<protein>
    <submittedName>
        <fullName evidence="2">Uncharacterized protein</fullName>
    </submittedName>
</protein>
<dbReference type="AlphaFoldDB" id="A0A843VK85"/>
<dbReference type="Proteomes" id="UP000652761">
    <property type="component" value="Unassembled WGS sequence"/>
</dbReference>
<evidence type="ECO:0000256" key="1">
    <source>
        <dbReference type="SAM" id="MobiDB-lite"/>
    </source>
</evidence>
<feature type="compositionally biased region" description="Polar residues" evidence="1">
    <location>
        <begin position="1"/>
        <end position="11"/>
    </location>
</feature>
<accession>A0A843VK85</accession>
<feature type="region of interest" description="Disordered" evidence="1">
    <location>
        <begin position="1"/>
        <end position="69"/>
    </location>
</feature>
<organism evidence="2 3">
    <name type="scientific">Colocasia esculenta</name>
    <name type="common">Wild taro</name>
    <name type="synonym">Arum esculentum</name>
    <dbReference type="NCBI Taxonomy" id="4460"/>
    <lineage>
        <taxon>Eukaryota</taxon>
        <taxon>Viridiplantae</taxon>
        <taxon>Streptophyta</taxon>
        <taxon>Embryophyta</taxon>
        <taxon>Tracheophyta</taxon>
        <taxon>Spermatophyta</taxon>
        <taxon>Magnoliopsida</taxon>
        <taxon>Liliopsida</taxon>
        <taxon>Araceae</taxon>
        <taxon>Aroideae</taxon>
        <taxon>Colocasieae</taxon>
        <taxon>Colocasia</taxon>
    </lineage>
</organism>
<gene>
    <name evidence="2" type="ORF">Taro_029603</name>
</gene>
<feature type="compositionally biased region" description="Polar residues" evidence="1">
    <location>
        <begin position="103"/>
        <end position="123"/>
    </location>
</feature>
<sequence>THINLDRTSIYTEPPGASREYRPPIRHSPLDLPLLRASRPSHVLPSTTEISEEAQGYRWGKRRGEGGERRRLGFPLKTQAPQFNVNLCAANQTAPTRRPLHSPPSSTVQQPGTNPQGSTSKNFTLLVARA</sequence>
<comment type="caution">
    <text evidence="2">The sequence shown here is derived from an EMBL/GenBank/DDBJ whole genome shotgun (WGS) entry which is preliminary data.</text>
</comment>
<evidence type="ECO:0000313" key="3">
    <source>
        <dbReference type="Proteomes" id="UP000652761"/>
    </source>
</evidence>
<feature type="non-terminal residue" evidence="2">
    <location>
        <position position="1"/>
    </location>
</feature>
<feature type="region of interest" description="Disordered" evidence="1">
    <location>
        <begin position="89"/>
        <end position="130"/>
    </location>
</feature>
<reference evidence="2" key="1">
    <citation type="submission" date="2017-07" db="EMBL/GenBank/DDBJ databases">
        <title>Taro Niue Genome Assembly and Annotation.</title>
        <authorList>
            <person name="Atibalentja N."/>
            <person name="Keating K."/>
            <person name="Fields C.J."/>
        </authorList>
    </citation>
    <scope>NUCLEOTIDE SEQUENCE</scope>
    <source>
        <strain evidence="2">Niue_2</strain>
        <tissue evidence="2">Leaf</tissue>
    </source>
</reference>